<comment type="caution">
    <text evidence="1">The sequence shown here is derived from an EMBL/GenBank/DDBJ whole genome shotgun (WGS) entry which is preliminary data.</text>
</comment>
<gene>
    <name evidence="1" type="ORF">F8388_016418</name>
</gene>
<proteinExistence type="predicted"/>
<organism evidence="1 2">
    <name type="scientific">Cannabis sativa</name>
    <name type="common">Hemp</name>
    <name type="synonym">Marijuana</name>
    <dbReference type="NCBI Taxonomy" id="3483"/>
    <lineage>
        <taxon>Eukaryota</taxon>
        <taxon>Viridiplantae</taxon>
        <taxon>Streptophyta</taxon>
        <taxon>Embryophyta</taxon>
        <taxon>Tracheophyta</taxon>
        <taxon>Spermatophyta</taxon>
        <taxon>Magnoliopsida</taxon>
        <taxon>eudicotyledons</taxon>
        <taxon>Gunneridae</taxon>
        <taxon>Pentapetalae</taxon>
        <taxon>rosids</taxon>
        <taxon>fabids</taxon>
        <taxon>Rosales</taxon>
        <taxon>Cannabaceae</taxon>
        <taxon>Cannabis</taxon>
    </lineage>
</organism>
<dbReference type="Proteomes" id="UP000525078">
    <property type="component" value="Unassembled WGS sequence"/>
</dbReference>
<dbReference type="AlphaFoldDB" id="A0A7J6GT88"/>
<dbReference type="EMBL" id="JAATIP010000043">
    <property type="protein sequence ID" value="KAF4386166.1"/>
    <property type="molecule type" value="Genomic_DNA"/>
</dbReference>
<accession>A0A7J6GT88</accession>
<evidence type="ECO:0000313" key="2">
    <source>
        <dbReference type="Proteomes" id="UP000525078"/>
    </source>
</evidence>
<sequence length="132" mass="14980">MIKSNNFMEGVFHKIRRPNLWEVETISIAILNFNEEGLNKNPSLREHPSLSVAAGIIMVNSSSICVVLDMVHYGEYISLVIYAKTECWVNKNSLEEFSERVSELAWGDTKMEQSQTSPVMQDSKVVPRSVKC</sequence>
<reference evidence="1 2" key="1">
    <citation type="journal article" date="2020" name="bioRxiv">
        <title>Sequence and annotation of 42 cannabis genomes reveals extensive copy number variation in cannabinoid synthesis and pathogen resistance genes.</title>
        <authorList>
            <person name="Mckernan K.J."/>
            <person name="Helbert Y."/>
            <person name="Kane L.T."/>
            <person name="Ebling H."/>
            <person name="Zhang L."/>
            <person name="Liu B."/>
            <person name="Eaton Z."/>
            <person name="Mclaughlin S."/>
            <person name="Kingan S."/>
            <person name="Baybayan P."/>
            <person name="Concepcion G."/>
            <person name="Jordan M."/>
            <person name="Riva A."/>
            <person name="Barbazuk W."/>
            <person name="Harkins T."/>
        </authorList>
    </citation>
    <scope>NUCLEOTIDE SEQUENCE [LARGE SCALE GENOMIC DNA]</scope>
    <source>
        <strain evidence="2">cv. Jamaican Lion 4</strain>
        <tissue evidence="1">Leaf</tissue>
    </source>
</reference>
<name>A0A7J6GT88_CANSA</name>
<evidence type="ECO:0000313" key="1">
    <source>
        <dbReference type="EMBL" id="KAF4386166.1"/>
    </source>
</evidence>
<protein>
    <submittedName>
        <fullName evidence="1">Uncharacterized protein</fullName>
    </submittedName>
</protein>